<sequence length="657" mass="71656">MPTVGGKLRHLAASESSLARQVRASLVRTLYSSPASLVIGALTCSVTAGCIAHVSGNLALLLCSIAIHITGLFRIAGAIAYNRTEHNGTSRERLHWERFYEIGAWLYASLLGAMAYLTFTQVNHTILLLMAAIPVTGYAAGVAARNAGRPLIAIGQLCLCMVPIMLGLVVMGTALSITLAVLTLLFVLGIMDISLQTYEVVYTALSGKQEKSEVAARFEKMARSDMLTGLDNRLAMQMRLGELLDSLDERPTDKLAVIWMDLDHFKAINDTLGHLAGDKVLIVTAQRVKAVLGPRGWLARFGGDEFVIMANVETVEEASRLGREILDSVSQPVSINENTVEVAASLGVAVAPDHGRQSEIMLKNADIALYHAKNDGGKKVRAFEPFMHEDFLMHRQIESGLQEALANDEFTLLFQPIVDLETGKTRSCEALLRWKHPELGDVSPAVFIPVAESAGLIGDITEWVLRKACEAAAGWPEDVNVSVNISPALLKQTNLPVTIIETLVNTGMVARRLELEITESVLLDKSPHTNSLLRQLQKMGLRLCLDDFGTGFSSLTYLRSWEFDTIKIDKSFIRNIANSPTDQKIIGAVVQLAKSLQVATVAEGVETEEQLDRVRDAGCSRVQGYYYARPMSAEQASHRLASEAVPDDGTVQIVNLR</sequence>
<dbReference type="Gene3D" id="3.30.70.270">
    <property type="match status" value="1"/>
</dbReference>
<evidence type="ECO:0000259" key="3">
    <source>
        <dbReference type="PROSITE" id="PS50887"/>
    </source>
</evidence>
<dbReference type="SUPFAM" id="SSF55073">
    <property type="entry name" value="Nucleotide cyclase"/>
    <property type="match status" value="1"/>
</dbReference>
<keyword evidence="1" id="KW-0472">Membrane</keyword>
<feature type="transmembrane region" description="Helical" evidence="1">
    <location>
        <begin position="125"/>
        <end position="144"/>
    </location>
</feature>
<evidence type="ECO:0000313" key="4">
    <source>
        <dbReference type="EMBL" id="MBC2777106.1"/>
    </source>
</evidence>
<accession>A0A842HVI4</accession>
<keyword evidence="5" id="KW-1185">Reference proteome</keyword>
<dbReference type="SUPFAM" id="SSF141868">
    <property type="entry name" value="EAL domain-like"/>
    <property type="match status" value="1"/>
</dbReference>
<dbReference type="CDD" id="cd01949">
    <property type="entry name" value="GGDEF"/>
    <property type="match status" value="1"/>
</dbReference>
<dbReference type="SMART" id="SM00267">
    <property type="entry name" value="GGDEF"/>
    <property type="match status" value="1"/>
</dbReference>
<name>A0A842HVI4_9SPHN</name>
<feature type="domain" description="EAL" evidence="2">
    <location>
        <begin position="394"/>
        <end position="644"/>
    </location>
</feature>
<dbReference type="InterPro" id="IPR035919">
    <property type="entry name" value="EAL_sf"/>
</dbReference>
<feature type="transmembrane region" description="Helical" evidence="1">
    <location>
        <begin position="30"/>
        <end position="52"/>
    </location>
</feature>
<dbReference type="InterPro" id="IPR000160">
    <property type="entry name" value="GGDEF_dom"/>
</dbReference>
<dbReference type="PANTHER" id="PTHR44757">
    <property type="entry name" value="DIGUANYLATE CYCLASE DGCP"/>
    <property type="match status" value="1"/>
</dbReference>
<feature type="transmembrane region" description="Helical" evidence="1">
    <location>
        <begin position="58"/>
        <end position="81"/>
    </location>
</feature>
<organism evidence="4 5">
    <name type="scientific">Parasphingopyxis marina</name>
    <dbReference type="NCBI Taxonomy" id="2761622"/>
    <lineage>
        <taxon>Bacteria</taxon>
        <taxon>Pseudomonadati</taxon>
        <taxon>Pseudomonadota</taxon>
        <taxon>Alphaproteobacteria</taxon>
        <taxon>Sphingomonadales</taxon>
        <taxon>Sphingomonadaceae</taxon>
        <taxon>Parasphingopyxis</taxon>
    </lineage>
</organism>
<reference evidence="4 5" key="1">
    <citation type="submission" date="2020-08" db="EMBL/GenBank/DDBJ databases">
        <title>Draft genome sequence of Parasphingopyxis sp. GrpM-11.</title>
        <authorList>
            <person name="Oh J."/>
            <person name="Roh D.-H."/>
        </authorList>
    </citation>
    <scope>NUCLEOTIDE SEQUENCE [LARGE SCALE GENOMIC DNA]</scope>
    <source>
        <strain evidence="4 5">GrpM-11</strain>
    </source>
</reference>
<evidence type="ECO:0000256" key="1">
    <source>
        <dbReference type="SAM" id="Phobius"/>
    </source>
</evidence>
<gene>
    <name evidence="4" type="ORF">H6P80_05660</name>
</gene>
<dbReference type="Proteomes" id="UP000564378">
    <property type="component" value="Unassembled WGS sequence"/>
</dbReference>
<dbReference type="NCBIfam" id="TIGR00254">
    <property type="entry name" value="GGDEF"/>
    <property type="match status" value="1"/>
</dbReference>
<feature type="domain" description="GGDEF" evidence="3">
    <location>
        <begin position="253"/>
        <end position="385"/>
    </location>
</feature>
<dbReference type="InterPro" id="IPR043128">
    <property type="entry name" value="Rev_trsase/Diguanyl_cyclase"/>
</dbReference>
<dbReference type="Gene3D" id="3.20.20.450">
    <property type="entry name" value="EAL domain"/>
    <property type="match status" value="1"/>
</dbReference>
<protein>
    <submittedName>
        <fullName evidence="4">EAL domain-containing protein</fullName>
    </submittedName>
</protein>
<dbReference type="Pfam" id="PF00563">
    <property type="entry name" value="EAL"/>
    <property type="match status" value="1"/>
</dbReference>
<dbReference type="PANTHER" id="PTHR44757:SF2">
    <property type="entry name" value="BIOFILM ARCHITECTURE MAINTENANCE PROTEIN MBAA"/>
    <property type="match status" value="1"/>
</dbReference>
<keyword evidence="1" id="KW-1133">Transmembrane helix</keyword>
<dbReference type="InterPro" id="IPR001633">
    <property type="entry name" value="EAL_dom"/>
</dbReference>
<dbReference type="Pfam" id="PF00990">
    <property type="entry name" value="GGDEF"/>
    <property type="match status" value="1"/>
</dbReference>
<feature type="transmembrane region" description="Helical" evidence="1">
    <location>
        <begin position="102"/>
        <end position="119"/>
    </location>
</feature>
<dbReference type="PROSITE" id="PS50883">
    <property type="entry name" value="EAL"/>
    <property type="match status" value="1"/>
</dbReference>
<comment type="caution">
    <text evidence="4">The sequence shown here is derived from an EMBL/GenBank/DDBJ whole genome shotgun (WGS) entry which is preliminary data.</text>
</comment>
<dbReference type="InterPro" id="IPR052155">
    <property type="entry name" value="Biofilm_reg_signaling"/>
</dbReference>
<dbReference type="CDD" id="cd01948">
    <property type="entry name" value="EAL"/>
    <property type="match status" value="1"/>
</dbReference>
<proteinExistence type="predicted"/>
<dbReference type="SMART" id="SM00052">
    <property type="entry name" value="EAL"/>
    <property type="match status" value="1"/>
</dbReference>
<dbReference type="RefSeq" id="WP_185800336.1">
    <property type="nucleotide sequence ID" value="NZ_JACJVJ010000001.1"/>
</dbReference>
<evidence type="ECO:0000313" key="5">
    <source>
        <dbReference type="Proteomes" id="UP000564378"/>
    </source>
</evidence>
<dbReference type="PROSITE" id="PS50887">
    <property type="entry name" value="GGDEF"/>
    <property type="match status" value="1"/>
</dbReference>
<dbReference type="InterPro" id="IPR029787">
    <property type="entry name" value="Nucleotide_cyclase"/>
</dbReference>
<dbReference type="EMBL" id="JACJVJ010000001">
    <property type="protein sequence ID" value="MBC2777106.1"/>
    <property type="molecule type" value="Genomic_DNA"/>
</dbReference>
<dbReference type="AlphaFoldDB" id="A0A842HVI4"/>
<evidence type="ECO:0000259" key="2">
    <source>
        <dbReference type="PROSITE" id="PS50883"/>
    </source>
</evidence>
<keyword evidence="1" id="KW-0812">Transmembrane</keyword>